<keyword evidence="3" id="KW-0812">Transmembrane</keyword>
<dbReference type="Gene3D" id="3.40.1690.10">
    <property type="entry name" value="secretion proteins EscU"/>
    <property type="match status" value="1"/>
</dbReference>
<keyword evidence="3" id="KW-0472">Membrane</keyword>
<feature type="transmembrane region" description="Helical" evidence="3">
    <location>
        <begin position="188"/>
        <end position="212"/>
    </location>
</feature>
<dbReference type="PRINTS" id="PR00950">
    <property type="entry name" value="TYPE3IMSPROT"/>
</dbReference>
<organism evidence="5 6">
    <name type="scientific">Sphingomonas carotinifaciens</name>
    <dbReference type="NCBI Taxonomy" id="1166323"/>
    <lineage>
        <taxon>Bacteria</taxon>
        <taxon>Pseudomonadati</taxon>
        <taxon>Pseudomonadota</taxon>
        <taxon>Alphaproteobacteria</taxon>
        <taxon>Sphingomonadales</taxon>
        <taxon>Sphingomonadaceae</taxon>
        <taxon>Sphingomonas</taxon>
    </lineage>
</organism>
<evidence type="ECO:0000256" key="1">
    <source>
        <dbReference type="ARBA" id="ARBA00010690"/>
    </source>
</evidence>
<feature type="region of interest" description="Disordered" evidence="2">
    <location>
        <begin position="1"/>
        <end position="22"/>
    </location>
</feature>
<evidence type="ECO:0000313" key="7">
    <source>
        <dbReference type="Proteomes" id="UP000436801"/>
    </source>
</evidence>
<dbReference type="Proteomes" id="UP000323502">
    <property type="component" value="Unassembled WGS sequence"/>
</dbReference>
<reference evidence="5 6" key="1">
    <citation type="submission" date="2016-10" db="EMBL/GenBank/DDBJ databases">
        <authorList>
            <person name="Varghese N."/>
            <person name="Submissions S."/>
        </authorList>
    </citation>
    <scope>NUCLEOTIDE SEQUENCE [LARGE SCALE GENOMIC DNA]</scope>
    <source>
        <strain evidence="5 6">S7-754</strain>
    </source>
</reference>
<gene>
    <name evidence="4" type="primary">flhB</name>
    <name evidence="4" type="ORF">GQR91_05760</name>
    <name evidence="5" type="ORF">SAMN05216557_10598</name>
</gene>
<evidence type="ECO:0000313" key="4">
    <source>
        <dbReference type="EMBL" id="MWC43168.1"/>
    </source>
</evidence>
<evidence type="ECO:0000256" key="3">
    <source>
        <dbReference type="SAM" id="Phobius"/>
    </source>
</evidence>
<accession>A0A1G7NAU2</accession>
<keyword evidence="6" id="KW-1185">Reference proteome</keyword>
<comment type="similarity">
    <text evidence="1">Belongs to the type III secretion exporter family.</text>
</comment>
<dbReference type="Pfam" id="PF01312">
    <property type="entry name" value="Bac_export_2"/>
    <property type="match status" value="1"/>
</dbReference>
<keyword evidence="3" id="KW-1133">Transmembrane helix</keyword>
<dbReference type="InterPro" id="IPR006135">
    <property type="entry name" value="T3SS_substrate_exporter"/>
</dbReference>
<sequence length="376" mass="40659">MSEEGGDKTEAPTPKRRKKAAEDGQILRSRDLGAALVVLAGVAWMLFFGPSLIAACRAVMAASFTFSNADVEDFEPFRPLVQAGWRLAPALGSLFAITMLAAILSQAGLGSLTFNTKILAPKPSKLNPATGLKRILGPQGWIELGKSLFKVVLLGAIGGYMLWTSTRATLGLAQSNLPTALEELGDTFMGILLVMALGLVLIAGFDIPIQIFQLFKKLKMSKQEVKDEHKETEGSPEAKAHMRAKQREMSRRSVRSAVAEAHVILTNPTHFAVALRYDRGRDQVPVVVAKGRGVSALAIRDVAGELKIPILEYPQLARAVYYTSRENQEVRGDLYQAIAVVLAFVFNLNARAGGTAQPPIDVPTSARFDENGIPQP</sequence>
<proteinExistence type="inferred from homology"/>
<dbReference type="Proteomes" id="UP000436801">
    <property type="component" value="Unassembled WGS sequence"/>
</dbReference>
<evidence type="ECO:0000256" key="2">
    <source>
        <dbReference type="SAM" id="MobiDB-lite"/>
    </source>
</evidence>
<dbReference type="OrthoDB" id="9807950at2"/>
<dbReference type="EMBL" id="FNBI01000005">
    <property type="protein sequence ID" value="SDF71153.1"/>
    <property type="molecule type" value="Genomic_DNA"/>
</dbReference>
<dbReference type="GO" id="GO:0009306">
    <property type="term" value="P:protein secretion"/>
    <property type="evidence" value="ECO:0007669"/>
    <property type="project" value="InterPro"/>
</dbReference>
<protein>
    <submittedName>
        <fullName evidence="5">Flagellar biosynthetic protein FlhB</fullName>
    </submittedName>
    <submittedName>
        <fullName evidence="4">Flagellar type III secretion system protein FlhB</fullName>
    </submittedName>
</protein>
<name>A0A1G7NAU2_9SPHN</name>
<dbReference type="PANTHER" id="PTHR30531">
    <property type="entry name" value="FLAGELLAR BIOSYNTHETIC PROTEIN FLHB"/>
    <property type="match status" value="1"/>
</dbReference>
<feature type="transmembrane region" description="Helical" evidence="3">
    <location>
        <begin position="148"/>
        <end position="168"/>
    </location>
</feature>
<dbReference type="PANTHER" id="PTHR30531:SF12">
    <property type="entry name" value="FLAGELLAR BIOSYNTHETIC PROTEIN FLHB"/>
    <property type="match status" value="1"/>
</dbReference>
<keyword evidence="5" id="KW-0966">Cell projection</keyword>
<evidence type="ECO:0000313" key="5">
    <source>
        <dbReference type="EMBL" id="SDF71153.1"/>
    </source>
</evidence>
<evidence type="ECO:0000313" key="6">
    <source>
        <dbReference type="Proteomes" id="UP000323502"/>
    </source>
</evidence>
<dbReference type="RefSeq" id="WP_149682705.1">
    <property type="nucleotide sequence ID" value="NZ_FNBI01000005.1"/>
</dbReference>
<dbReference type="SUPFAM" id="SSF160544">
    <property type="entry name" value="EscU C-terminal domain-like"/>
    <property type="match status" value="1"/>
</dbReference>
<keyword evidence="5" id="KW-0282">Flagellum</keyword>
<keyword evidence="5" id="KW-0969">Cilium</keyword>
<reference evidence="4 7" key="2">
    <citation type="submission" date="2019-12" db="EMBL/GenBank/DDBJ databases">
        <authorList>
            <person name="Zheng J."/>
        </authorList>
    </citation>
    <scope>NUCLEOTIDE SEQUENCE [LARGE SCALE GENOMIC DNA]</scope>
    <source>
        <strain evidence="4 7">DSM 27347</strain>
    </source>
</reference>
<dbReference type="GO" id="GO:0005886">
    <property type="term" value="C:plasma membrane"/>
    <property type="evidence" value="ECO:0007669"/>
    <property type="project" value="TreeGrafter"/>
</dbReference>
<dbReference type="AlphaFoldDB" id="A0A1G7NAU2"/>
<dbReference type="InterPro" id="IPR029025">
    <property type="entry name" value="T3SS_substrate_exporter_C"/>
</dbReference>
<feature type="transmembrane region" description="Helical" evidence="3">
    <location>
        <begin position="34"/>
        <end position="67"/>
    </location>
</feature>
<dbReference type="EMBL" id="WSUT01000005">
    <property type="protein sequence ID" value="MWC43168.1"/>
    <property type="molecule type" value="Genomic_DNA"/>
</dbReference>
<feature type="transmembrane region" description="Helical" evidence="3">
    <location>
        <begin position="87"/>
        <end position="109"/>
    </location>
</feature>
<feature type="compositionally biased region" description="Basic and acidic residues" evidence="2">
    <location>
        <begin position="1"/>
        <end position="10"/>
    </location>
</feature>